<comment type="caution">
    <text evidence="2">The sequence shown here is derived from an EMBL/GenBank/DDBJ whole genome shotgun (WGS) entry which is preliminary data.</text>
</comment>
<gene>
    <name evidence="2" type="ORF">C7443_103421</name>
</gene>
<dbReference type="Pfam" id="PF19480">
    <property type="entry name" value="DUF6016"/>
    <property type="match status" value="1"/>
</dbReference>
<organism evidence="2 3">
    <name type="scientific">Plasticicumulans acidivorans</name>
    <dbReference type="NCBI Taxonomy" id="886464"/>
    <lineage>
        <taxon>Bacteria</taxon>
        <taxon>Pseudomonadati</taxon>
        <taxon>Pseudomonadota</taxon>
        <taxon>Gammaproteobacteria</taxon>
        <taxon>Candidatus Competibacteraceae</taxon>
        <taxon>Plasticicumulans</taxon>
    </lineage>
</organism>
<dbReference type="InterPro" id="IPR014710">
    <property type="entry name" value="RmlC-like_jellyroll"/>
</dbReference>
<dbReference type="EMBL" id="QGTJ01000003">
    <property type="protein sequence ID" value="PWV63490.1"/>
    <property type="molecule type" value="Genomic_DNA"/>
</dbReference>
<dbReference type="SUPFAM" id="SSF51182">
    <property type="entry name" value="RmlC-like cupins"/>
    <property type="match status" value="1"/>
</dbReference>
<dbReference type="RefSeq" id="WP_110017967.1">
    <property type="nucleotide sequence ID" value="NZ_QGTJ01000003.1"/>
</dbReference>
<sequence length="156" mass="16916">MPQAFDTTLIATLIGAARHSARRRMNHNFHTALDAPCQRLLIAIEPDSYVAPHRHLDPQKAESLLLVRGTLGAVFFSDDGQISTTLKLSAAGECCGVDIPAGEYHSVIALEPGTVFFESKAGPYRPVDPAEFAAWAPREGDAGASAFREQLRALFR</sequence>
<evidence type="ECO:0000259" key="1">
    <source>
        <dbReference type="Pfam" id="PF19480"/>
    </source>
</evidence>
<evidence type="ECO:0000313" key="3">
    <source>
        <dbReference type="Proteomes" id="UP000246569"/>
    </source>
</evidence>
<dbReference type="Gene3D" id="2.60.120.10">
    <property type="entry name" value="Jelly Rolls"/>
    <property type="match status" value="1"/>
</dbReference>
<dbReference type="InterPro" id="IPR027565">
    <property type="entry name" value="Cupin_WbuC"/>
</dbReference>
<dbReference type="CDD" id="cd07005">
    <property type="entry name" value="cupin_WbuC-like"/>
    <property type="match status" value="1"/>
</dbReference>
<keyword evidence="3" id="KW-1185">Reference proteome</keyword>
<name>A0A317MXM6_9GAMM</name>
<accession>A0A317MXM6</accession>
<dbReference type="OrthoDB" id="981227at2"/>
<dbReference type="InterPro" id="IPR011051">
    <property type="entry name" value="RmlC_Cupin_sf"/>
</dbReference>
<dbReference type="Proteomes" id="UP000246569">
    <property type="component" value="Unassembled WGS sequence"/>
</dbReference>
<dbReference type="AlphaFoldDB" id="A0A317MXM6"/>
<dbReference type="InterPro" id="IPR046058">
    <property type="entry name" value="WbuC_cupin"/>
</dbReference>
<proteinExistence type="predicted"/>
<protein>
    <submittedName>
        <fullName evidence="2">Cupin fold WbuC family metalloprotein</fullName>
    </submittedName>
</protein>
<feature type="domain" description="Cupin fold metalloprotein WbuC cupin" evidence="1">
    <location>
        <begin position="5"/>
        <end position="87"/>
    </location>
</feature>
<reference evidence="2 3" key="1">
    <citation type="submission" date="2018-05" db="EMBL/GenBank/DDBJ databases">
        <title>Genomic Encyclopedia of Type Strains, Phase IV (KMG-IV): sequencing the most valuable type-strain genomes for metagenomic binning, comparative biology and taxonomic classification.</title>
        <authorList>
            <person name="Goeker M."/>
        </authorList>
    </citation>
    <scope>NUCLEOTIDE SEQUENCE [LARGE SCALE GENOMIC DNA]</scope>
    <source>
        <strain evidence="2 3">DSM 23606</strain>
    </source>
</reference>
<evidence type="ECO:0000313" key="2">
    <source>
        <dbReference type="EMBL" id="PWV63490.1"/>
    </source>
</evidence>
<dbReference type="NCBIfam" id="TIGR04366">
    <property type="entry name" value="cupin_WbuC"/>
    <property type="match status" value="1"/>
</dbReference>